<dbReference type="GO" id="GO:0004482">
    <property type="term" value="F:mRNA 5'-cap (guanine-N7-)-methyltransferase activity"/>
    <property type="evidence" value="ECO:0007669"/>
    <property type="project" value="UniProtKB-EC"/>
</dbReference>
<feature type="compositionally biased region" description="Pro residues" evidence="8">
    <location>
        <begin position="322"/>
        <end position="342"/>
    </location>
</feature>
<dbReference type="CDD" id="cd02440">
    <property type="entry name" value="AdoMet_MTases"/>
    <property type="match status" value="1"/>
</dbReference>
<dbReference type="InterPro" id="IPR029063">
    <property type="entry name" value="SAM-dependent_MTases_sf"/>
</dbReference>
<dbReference type="AlphaFoldDB" id="A0A7S3VKL6"/>
<evidence type="ECO:0000313" key="10">
    <source>
        <dbReference type="EMBL" id="CAE0490910.1"/>
    </source>
</evidence>
<comment type="catalytic activity">
    <reaction evidence="7">
        <text>a 5'-end (5'-triphosphoguanosine)-ribonucleoside in mRNA + S-adenosyl-L-methionine = a 5'-end (N(7)-methyl 5'-triphosphoguanosine)-ribonucleoside in mRNA + S-adenosyl-L-homocysteine</text>
        <dbReference type="Rhea" id="RHEA:67008"/>
        <dbReference type="Rhea" id="RHEA-COMP:17166"/>
        <dbReference type="Rhea" id="RHEA-COMP:17167"/>
        <dbReference type="ChEBI" id="CHEBI:57856"/>
        <dbReference type="ChEBI" id="CHEBI:59789"/>
        <dbReference type="ChEBI" id="CHEBI:156461"/>
        <dbReference type="ChEBI" id="CHEBI:167617"/>
        <dbReference type="EC" id="2.1.1.56"/>
    </reaction>
</comment>
<evidence type="ECO:0000256" key="6">
    <source>
        <dbReference type="ARBA" id="ARBA00023042"/>
    </source>
</evidence>
<feature type="compositionally biased region" description="Gly residues" evidence="8">
    <location>
        <begin position="408"/>
        <end position="423"/>
    </location>
</feature>
<sequence>MEEEKQAHKDQVREHYNRHVKPVLNTKEALTQRAQSETYPLKKFHNDVKRQLLLRFAKGKQTLLDLCCGRGGDILKWNDLGLSYVRGVDISDQEVAEASRRFAELGPRKKGQWDADFQVETNLGELPYDGDGPYDVITCMFAMHYFFESEARLRMFLRNVSNNLAPGGYFIGTIPDAKRVLWHMGDAGRMNSPMLKLQKDWKGSGPFPSQEVPWPSPFGHRFYFAVTDTVTAGTEGSAEGSMEFLAFQSPIIRIAAHYGMVAVLDYDSPGLDRLLEAESAGQPFKHFFPQFPSEVDASLAVASSINTAFVFRKLLPEEEMPPLVPPLPSQLPQQPSPRPPGTIDPAAAGQQQPPYEDPQGPVGEQENEQGAQEEQMQGVSGDGFEHEKEDDEHHRYLMDAEMEEQGDEGGQSSSGGGGSYEGD</sequence>
<dbReference type="SUPFAM" id="SSF53335">
    <property type="entry name" value="S-adenosyl-L-methionine-dependent methyltransferases"/>
    <property type="match status" value="1"/>
</dbReference>
<dbReference type="EC" id="2.1.1.56" evidence="1"/>
<dbReference type="GO" id="GO:0003723">
    <property type="term" value="F:RNA binding"/>
    <property type="evidence" value="ECO:0007669"/>
    <property type="project" value="UniProtKB-KW"/>
</dbReference>
<feature type="compositionally biased region" description="Low complexity" evidence="8">
    <location>
        <begin position="368"/>
        <end position="378"/>
    </location>
</feature>
<gene>
    <name evidence="10" type="ORF">DTER00134_LOCUS5983</name>
</gene>
<accession>A0A7S3VKL6</accession>
<evidence type="ECO:0000256" key="8">
    <source>
        <dbReference type="SAM" id="MobiDB-lite"/>
    </source>
</evidence>
<dbReference type="InterPro" id="IPR004971">
    <property type="entry name" value="mRNA_G-N7_MeTrfase_dom"/>
</dbReference>
<evidence type="ECO:0000256" key="7">
    <source>
        <dbReference type="ARBA" id="ARBA00044712"/>
    </source>
</evidence>
<keyword evidence="6" id="KW-0507">mRNA processing</keyword>
<evidence type="ECO:0000259" key="9">
    <source>
        <dbReference type="PROSITE" id="PS51562"/>
    </source>
</evidence>
<keyword evidence="6" id="KW-0506">mRNA capping</keyword>
<organism evidence="10">
    <name type="scientific">Dunaliella tertiolecta</name>
    <name type="common">Green alga</name>
    <dbReference type="NCBI Taxonomy" id="3047"/>
    <lineage>
        <taxon>Eukaryota</taxon>
        <taxon>Viridiplantae</taxon>
        <taxon>Chlorophyta</taxon>
        <taxon>core chlorophytes</taxon>
        <taxon>Chlorophyceae</taxon>
        <taxon>CS clade</taxon>
        <taxon>Chlamydomonadales</taxon>
        <taxon>Dunaliellaceae</taxon>
        <taxon>Dunaliella</taxon>
    </lineage>
</organism>
<name>A0A7S3VKL6_DUNTE</name>
<keyword evidence="3" id="KW-0808">Transferase</keyword>
<dbReference type="EMBL" id="HBIP01010696">
    <property type="protein sequence ID" value="CAE0490910.1"/>
    <property type="molecule type" value="Transcribed_RNA"/>
</dbReference>
<dbReference type="GO" id="GO:0005634">
    <property type="term" value="C:nucleus"/>
    <property type="evidence" value="ECO:0007669"/>
    <property type="project" value="TreeGrafter"/>
</dbReference>
<proteinExistence type="predicted"/>
<dbReference type="PROSITE" id="PS51562">
    <property type="entry name" value="RNA_CAP0_MT"/>
    <property type="match status" value="1"/>
</dbReference>
<protein>
    <recommendedName>
        <fullName evidence="1">mRNA (guanine-N(7))-methyltransferase</fullName>
        <ecNumber evidence="1">2.1.1.56</ecNumber>
    </recommendedName>
</protein>
<feature type="compositionally biased region" description="Basic and acidic residues" evidence="8">
    <location>
        <begin position="383"/>
        <end position="398"/>
    </location>
</feature>
<evidence type="ECO:0000256" key="1">
    <source>
        <dbReference type="ARBA" id="ARBA00011926"/>
    </source>
</evidence>
<evidence type="ECO:0000256" key="5">
    <source>
        <dbReference type="ARBA" id="ARBA00022884"/>
    </source>
</evidence>
<keyword evidence="5" id="KW-0694">RNA-binding</keyword>
<dbReference type="InterPro" id="IPR039753">
    <property type="entry name" value="RG7MT1"/>
</dbReference>
<feature type="region of interest" description="Disordered" evidence="8">
    <location>
        <begin position="321"/>
        <end position="423"/>
    </location>
</feature>
<dbReference type="PANTHER" id="PTHR12189:SF2">
    <property type="entry name" value="MRNA CAP GUANINE-N7 METHYLTRANSFERASE"/>
    <property type="match status" value="1"/>
</dbReference>
<evidence type="ECO:0000256" key="3">
    <source>
        <dbReference type="ARBA" id="ARBA00022679"/>
    </source>
</evidence>
<reference evidence="10" key="1">
    <citation type="submission" date="2021-01" db="EMBL/GenBank/DDBJ databases">
        <authorList>
            <person name="Corre E."/>
            <person name="Pelletier E."/>
            <person name="Niang G."/>
            <person name="Scheremetjew M."/>
            <person name="Finn R."/>
            <person name="Kale V."/>
            <person name="Holt S."/>
            <person name="Cochrane G."/>
            <person name="Meng A."/>
            <person name="Brown T."/>
            <person name="Cohen L."/>
        </authorList>
    </citation>
    <scope>NUCLEOTIDE SEQUENCE</scope>
    <source>
        <strain evidence="10">CCMP1320</strain>
    </source>
</reference>
<feature type="domain" description="MRNA cap 0 methyltransferase" evidence="9">
    <location>
        <begin position="36"/>
        <end position="314"/>
    </location>
</feature>
<evidence type="ECO:0000256" key="4">
    <source>
        <dbReference type="ARBA" id="ARBA00022691"/>
    </source>
</evidence>
<dbReference type="Gene3D" id="3.40.50.150">
    <property type="entry name" value="Vaccinia Virus protein VP39"/>
    <property type="match status" value="1"/>
</dbReference>
<dbReference type="Pfam" id="PF03291">
    <property type="entry name" value="mRNA_G-N7_MeTrfase"/>
    <property type="match status" value="1"/>
</dbReference>
<evidence type="ECO:0000256" key="2">
    <source>
        <dbReference type="ARBA" id="ARBA00022603"/>
    </source>
</evidence>
<keyword evidence="2" id="KW-0489">Methyltransferase</keyword>
<keyword evidence="4" id="KW-0949">S-adenosyl-L-methionine</keyword>
<dbReference type="PANTHER" id="PTHR12189">
    <property type="entry name" value="MRNA GUANINE-7- METHYLTRANSFERASE"/>
    <property type="match status" value="1"/>
</dbReference>